<sequence length="287" mass="31565">MIGYLAMLDVPRELVRHLARLLAAQRRRLGTRRRTRALTCYYQALMILAWFRKAEDTALLGAGFGIARATAYRYIAEGIAVLAAQHPDLHDALRRAAAEGWAFVILDGKLFDSDRLAETATSVKGKTIDAWYSGKHRDFGANIQAVMRPDGLPIWTADALPGHLHDLSCARELGVTAALNWAGAELDLPTLADAGYEGAGHGIKTPTRQPSDGKPLSVANRTVNRLLRGLRWQGERGFAMLTGRWKTLQYNTISPTRIGDIVAAALHLTPHTLRISLPTRSSMRSPQ</sequence>
<dbReference type="OrthoDB" id="3699454at2"/>
<keyword evidence="5" id="KW-1185">Reference proteome</keyword>
<dbReference type="InterPro" id="IPR027806">
    <property type="entry name" value="HARBI1_dom"/>
</dbReference>
<dbReference type="Pfam" id="PF13359">
    <property type="entry name" value="DDE_Tnp_4"/>
    <property type="match status" value="1"/>
</dbReference>
<dbReference type="GO" id="GO:0004519">
    <property type="term" value="F:endonuclease activity"/>
    <property type="evidence" value="ECO:0007669"/>
    <property type="project" value="UniProtKB-KW"/>
</dbReference>
<comment type="cofactor">
    <cofactor evidence="1">
        <name>a divalent metal cation</name>
        <dbReference type="ChEBI" id="CHEBI:60240"/>
    </cofactor>
</comment>
<evidence type="ECO:0000313" key="4">
    <source>
        <dbReference type="EMBL" id="PRY19905.1"/>
    </source>
</evidence>
<dbReference type="EMBL" id="PVZG01000027">
    <property type="protein sequence ID" value="PRY19905.1"/>
    <property type="molecule type" value="Genomic_DNA"/>
</dbReference>
<name>A0A2T0RFG9_9ACTN</name>
<accession>A0A2T0RFG9</accession>
<keyword evidence="4" id="KW-0540">Nuclease</keyword>
<dbReference type="GO" id="GO:0046872">
    <property type="term" value="F:metal ion binding"/>
    <property type="evidence" value="ECO:0007669"/>
    <property type="project" value="UniProtKB-KW"/>
</dbReference>
<feature type="domain" description="DDE Tnp4" evidence="3">
    <location>
        <begin position="127"/>
        <end position="269"/>
    </location>
</feature>
<keyword evidence="4" id="KW-0378">Hydrolase</keyword>
<dbReference type="RefSeq" id="WP_106130860.1">
    <property type="nucleotide sequence ID" value="NZ_PVZG01000027.1"/>
</dbReference>
<keyword evidence="4" id="KW-0255">Endonuclease</keyword>
<reference evidence="4 5" key="1">
    <citation type="submission" date="2018-03" db="EMBL/GenBank/DDBJ databases">
        <title>Genomic Encyclopedia of Archaeal and Bacterial Type Strains, Phase II (KMG-II): from individual species to whole genera.</title>
        <authorList>
            <person name="Goeker M."/>
        </authorList>
    </citation>
    <scope>NUCLEOTIDE SEQUENCE [LARGE SCALE GENOMIC DNA]</scope>
    <source>
        <strain evidence="4 5">DSM 45348</strain>
    </source>
</reference>
<dbReference type="AlphaFoldDB" id="A0A2T0RFG9"/>
<evidence type="ECO:0000256" key="1">
    <source>
        <dbReference type="ARBA" id="ARBA00001968"/>
    </source>
</evidence>
<evidence type="ECO:0000256" key="2">
    <source>
        <dbReference type="ARBA" id="ARBA00022723"/>
    </source>
</evidence>
<organism evidence="4 5">
    <name type="scientific">Pseudosporangium ferrugineum</name>
    <dbReference type="NCBI Taxonomy" id="439699"/>
    <lineage>
        <taxon>Bacteria</taxon>
        <taxon>Bacillati</taxon>
        <taxon>Actinomycetota</taxon>
        <taxon>Actinomycetes</taxon>
        <taxon>Micromonosporales</taxon>
        <taxon>Micromonosporaceae</taxon>
        <taxon>Pseudosporangium</taxon>
    </lineage>
</organism>
<proteinExistence type="predicted"/>
<keyword evidence="2" id="KW-0479">Metal-binding</keyword>
<protein>
    <submittedName>
        <fullName evidence="4">DDE superfamily endonuclease</fullName>
    </submittedName>
</protein>
<comment type="caution">
    <text evidence="4">The sequence shown here is derived from an EMBL/GenBank/DDBJ whole genome shotgun (WGS) entry which is preliminary data.</text>
</comment>
<evidence type="ECO:0000259" key="3">
    <source>
        <dbReference type="Pfam" id="PF13359"/>
    </source>
</evidence>
<dbReference type="Proteomes" id="UP000239209">
    <property type="component" value="Unassembled WGS sequence"/>
</dbReference>
<evidence type="ECO:0000313" key="5">
    <source>
        <dbReference type="Proteomes" id="UP000239209"/>
    </source>
</evidence>
<gene>
    <name evidence="4" type="ORF">CLV70_12730</name>
</gene>